<dbReference type="GO" id="GO:0005739">
    <property type="term" value="C:mitochondrion"/>
    <property type="evidence" value="ECO:0007669"/>
    <property type="project" value="TreeGrafter"/>
</dbReference>
<dbReference type="GO" id="GO:0009507">
    <property type="term" value="C:chloroplast"/>
    <property type="evidence" value="ECO:0007669"/>
    <property type="project" value="TreeGrafter"/>
</dbReference>
<dbReference type="GO" id="GO:0000049">
    <property type="term" value="F:tRNA binding"/>
    <property type="evidence" value="ECO:0007669"/>
    <property type="project" value="UniProtKB-KW"/>
</dbReference>
<dbReference type="InterPro" id="IPR050058">
    <property type="entry name" value="Ala-tRNA_ligase"/>
</dbReference>
<evidence type="ECO:0000256" key="7">
    <source>
        <dbReference type="ARBA" id="ARBA00022884"/>
    </source>
</evidence>
<gene>
    <name evidence="11" type="ORF">MKW94_013428</name>
</gene>
<dbReference type="PROSITE" id="PS50860">
    <property type="entry name" value="AA_TRNA_LIGASE_II_ALA"/>
    <property type="match status" value="1"/>
</dbReference>
<dbReference type="FunFam" id="3.30.980.10:FF:000004">
    <property type="entry name" value="Alanine--tRNA ligase, cytoplasmic"/>
    <property type="match status" value="1"/>
</dbReference>
<dbReference type="InterPro" id="IPR018163">
    <property type="entry name" value="Thr/Ala-tRNA-synth_IIc_edit"/>
</dbReference>
<dbReference type="EMBL" id="JAJJMA010235197">
    <property type="protein sequence ID" value="MCL7042423.1"/>
    <property type="molecule type" value="Genomic_DNA"/>
</dbReference>
<dbReference type="GO" id="GO:0006419">
    <property type="term" value="P:alanyl-tRNA aminoacylation"/>
    <property type="evidence" value="ECO:0007669"/>
    <property type="project" value="InterPro"/>
</dbReference>
<evidence type="ECO:0000259" key="10">
    <source>
        <dbReference type="PROSITE" id="PS50860"/>
    </source>
</evidence>
<dbReference type="EC" id="6.1.1.7" evidence="2"/>
<keyword evidence="3" id="KW-0820">tRNA-binding</keyword>
<dbReference type="SUPFAM" id="SSF101353">
    <property type="entry name" value="Putative anticodon-binding domain of alanyl-tRNA synthetase (AlaRS)"/>
    <property type="match status" value="1"/>
</dbReference>
<dbReference type="Proteomes" id="UP001177140">
    <property type="component" value="Unassembled WGS sequence"/>
</dbReference>
<protein>
    <recommendedName>
        <fullName evidence="2">alanine--tRNA ligase</fullName>
        <ecNumber evidence="2">6.1.1.7</ecNumber>
    </recommendedName>
</protein>
<dbReference type="PANTHER" id="PTHR11777:SF9">
    <property type="entry name" value="ALANINE--TRNA LIGASE, CYTOPLASMIC"/>
    <property type="match status" value="1"/>
</dbReference>
<dbReference type="InterPro" id="IPR018162">
    <property type="entry name" value="Ala-tRNA-ligase_IIc_anticod-bd"/>
</dbReference>
<dbReference type="GO" id="GO:0002161">
    <property type="term" value="F:aminoacyl-tRNA deacylase activity"/>
    <property type="evidence" value="ECO:0007669"/>
    <property type="project" value="TreeGrafter"/>
</dbReference>
<evidence type="ECO:0000256" key="9">
    <source>
        <dbReference type="ARBA" id="ARBA00023146"/>
    </source>
</evidence>
<dbReference type="SUPFAM" id="SSF50447">
    <property type="entry name" value="Translation proteins"/>
    <property type="match status" value="1"/>
</dbReference>
<comment type="similarity">
    <text evidence="1">Belongs to the class-II aminoacyl-tRNA synthetase family.</text>
</comment>
<dbReference type="InterPro" id="IPR018164">
    <property type="entry name" value="Ala-tRNA-synth_IIc_N"/>
</dbReference>
<evidence type="ECO:0000313" key="12">
    <source>
        <dbReference type="Proteomes" id="UP001177140"/>
    </source>
</evidence>
<evidence type="ECO:0000313" key="11">
    <source>
        <dbReference type="EMBL" id="MCL7042423.1"/>
    </source>
</evidence>
<keyword evidence="7" id="KW-0694">RNA-binding</keyword>
<sequence>MVGLVPVCRLVRVVVELMGDVFPELKHHEVKIRNTIAEEETSFGRTLLKGIEKFKKAAQDLQGNILSGQDAFLLWDTYGFPLDLTQLMAEERGLVVDVKGFENAMEEARNKSRSAQNKQVGGAIVMDADATSELHKRGVSPTDDNYKFIWHKDHESVVKAIYNGAEYINSTNVVGDEVGIIMETTSFYAEQGGQIFDTGSITCSSGSFQVCNVHVFGGFVIHIGSFAGETGEISVGDKVTCKVDYDRRAQIAPNHTCTHMLNYALKEVLGPHVDQKGSIVLPEKLRFDFSHGKPIPPNDLRRIESIVNKQIDDEMDVYATEATLADAKRINGLRAVFGE</sequence>
<evidence type="ECO:0000256" key="2">
    <source>
        <dbReference type="ARBA" id="ARBA00013168"/>
    </source>
</evidence>
<dbReference type="FunFam" id="2.40.30.130:FF:000004">
    <property type="entry name" value="Alanine--tRNA ligase"/>
    <property type="match status" value="1"/>
</dbReference>
<dbReference type="GO" id="GO:0004813">
    <property type="term" value="F:alanine-tRNA ligase activity"/>
    <property type="evidence" value="ECO:0007669"/>
    <property type="project" value="UniProtKB-EC"/>
</dbReference>
<comment type="caution">
    <text evidence="11">The sequence shown here is derived from an EMBL/GenBank/DDBJ whole genome shotgun (WGS) entry which is preliminary data.</text>
</comment>
<keyword evidence="6" id="KW-0067">ATP-binding</keyword>
<reference evidence="11" key="1">
    <citation type="submission" date="2022-03" db="EMBL/GenBank/DDBJ databases">
        <title>A functionally conserved STORR gene fusion in Papaver species that diverged 16.8 million years ago.</title>
        <authorList>
            <person name="Catania T."/>
        </authorList>
    </citation>
    <scope>NUCLEOTIDE SEQUENCE</scope>
    <source>
        <strain evidence="11">S-191538</strain>
    </source>
</reference>
<dbReference type="Gene3D" id="3.30.980.10">
    <property type="entry name" value="Threonyl-trna Synthetase, Chain A, domain 2"/>
    <property type="match status" value="1"/>
</dbReference>
<dbReference type="InterPro" id="IPR009000">
    <property type="entry name" value="Transl_B-barrel_sf"/>
</dbReference>
<evidence type="ECO:0000256" key="3">
    <source>
        <dbReference type="ARBA" id="ARBA00022555"/>
    </source>
</evidence>
<keyword evidence="5" id="KW-0547">Nucleotide-binding</keyword>
<accession>A0AA41VJJ5</accession>
<name>A0AA41VJJ5_PAPNU</name>
<dbReference type="PANTHER" id="PTHR11777">
    <property type="entry name" value="ALANYL-TRNA SYNTHETASE"/>
    <property type="match status" value="1"/>
</dbReference>
<evidence type="ECO:0000256" key="8">
    <source>
        <dbReference type="ARBA" id="ARBA00022917"/>
    </source>
</evidence>
<keyword evidence="8" id="KW-0648">Protein biosynthesis</keyword>
<dbReference type="Gene3D" id="2.40.30.130">
    <property type="match status" value="1"/>
</dbReference>
<evidence type="ECO:0000256" key="1">
    <source>
        <dbReference type="ARBA" id="ARBA00008226"/>
    </source>
</evidence>
<keyword evidence="9" id="KW-0030">Aminoacyl-tRNA synthetase</keyword>
<evidence type="ECO:0000256" key="5">
    <source>
        <dbReference type="ARBA" id="ARBA00022741"/>
    </source>
</evidence>
<evidence type="ECO:0000256" key="6">
    <source>
        <dbReference type="ARBA" id="ARBA00022840"/>
    </source>
</evidence>
<feature type="non-terminal residue" evidence="11">
    <location>
        <position position="1"/>
    </location>
</feature>
<dbReference type="Pfam" id="PF01411">
    <property type="entry name" value="tRNA-synt_2c"/>
    <property type="match status" value="1"/>
</dbReference>
<keyword evidence="4" id="KW-0436">Ligase</keyword>
<dbReference type="AlphaFoldDB" id="A0AA41VJJ5"/>
<proteinExistence type="inferred from homology"/>
<evidence type="ECO:0000256" key="4">
    <source>
        <dbReference type="ARBA" id="ARBA00022598"/>
    </source>
</evidence>
<dbReference type="GO" id="GO:0005524">
    <property type="term" value="F:ATP binding"/>
    <property type="evidence" value="ECO:0007669"/>
    <property type="project" value="UniProtKB-KW"/>
</dbReference>
<feature type="domain" description="Alanyl-transfer RNA synthetases family profile" evidence="10">
    <location>
        <begin position="9"/>
        <end position="339"/>
    </location>
</feature>
<keyword evidence="12" id="KW-1185">Reference proteome</keyword>
<dbReference type="SUPFAM" id="SSF55186">
    <property type="entry name" value="ThrRS/AlaRS common domain"/>
    <property type="match status" value="1"/>
</dbReference>
<dbReference type="InterPro" id="IPR018165">
    <property type="entry name" value="Ala-tRNA-synth_IIc_core"/>
</dbReference>
<organism evidence="11 12">
    <name type="scientific">Papaver nudicaule</name>
    <name type="common">Iceland poppy</name>
    <dbReference type="NCBI Taxonomy" id="74823"/>
    <lineage>
        <taxon>Eukaryota</taxon>
        <taxon>Viridiplantae</taxon>
        <taxon>Streptophyta</taxon>
        <taxon>Embryophyta</taxon>
        <taxon>Tracheophyta</taxon>
        <taxon>Spermatophyta</taxon>
        <taxon>Magnoliopsida</taxon>
        <taxon>Ranunculales</taxon>
        <taxon>Papaveraceae</taxon>
        <taxon>Papaveroideae</taxon>
        <taxon>Papaver</taxon>
    </lineage>
</organism>